<dbReference type="Pfam" id="PF00381">
    <property type="entry name" value="PTS-HPr"/>
    <property type="match status" value="1"/>
</dbReference>
<protein>
    <submittedName>
        <fullName evidence="2">HPr family phosphocarrier protein</fullName>
    </submittedName>
</protein>
<dbReference type="Proteomes" id="UP001139179">
    <property type="component" value="Unassembled WGS sequence"/>
</dbReference>
<dbReference type="InterPro" id="IPR035895">
    <property type="entry name" value="HPr-like_sf"/>
</dbReference>
<dbReference type="AlphaFoldDB" id="A0A9X2DN24"/>
<dbReference type="PROSITE" id="PS51350">
    <property type="entry name" value="PTS_HPR_DOM"/>
    <property type="match status" value="1"/>
</dbReference>
<dbReference type="RefSeq" id="WP_251221864.1">
    <property type="nucleotide sequence ID" value="NZ_JAMBOL010000002.1"/>
</dbReference>
<proteinExistence type="predicted"/>
<feature type="domain" description="HPr" evidence="1">
    <location>
        <begin position="1"/>
        <end position="85"/>
    </location>
</feature>
<dbReference type="EMBL" id="JAMBOL010000002">
    <property type="protein sequence ID" value="MCM3713020.1"/>
    <property type="molecule type" value="Genomic_DNA"/>
</dbReference>
<reference evidence="2" key="1">
    <citation type="submission" date="2022-05" db="EMBL/GenBank/DDBJ databases">
        <title>Comparative Genomics of Spacecraft Associated Microbes.</title>
        <authorList>
            <person name="Tran M.T."/>
            <person name="Wright A."/>
            <person name="Seuylemezian A."/>
            <person name="Eisen J."/>
            <person name="Coil D."/>
        </authorList>
    </citation>
    <scope>NUCLEOTIDE SEQUENCE</scope>
    <source>
        <strain evidence="2">214.1.1</strain>
    </source>
</reference>
<dbReference type="Gene3D" id="3.30.1340.10">
    <property type="entry name" value="HPr-like"/>
    <property type="match status" value="1"/>
</dbReference>
<evidence type="ECO:0000259" key="1">
    <source>
        <dbReference type="PROSITE" id="PS51350"/>
    </source>
</evidence>
<sequence length="85" mass="9349">MKSVTKDIQINISEEQTIVELSKDLQPFSSEVYIKKIVGGKVIEVNIKSFLGLITLQIHNGDTVNVRAVGEDCEEALAAVVNYLT</sequence>
<organism evidence="2 3">
    <name type="scientific">Halalkalibacter oceani</name>
    <dbReference type="NCBI Taxonomy" id="1653776"/>
    <lineage>
        <taxon>Bacteria</taxon>
        <taxon>Bacillati</taxon>
        <taxon>Bacillota</taxon>
        <taxon>Bacilli</taxon>
        <taxon>Bacillales</taxon>
        <taxon>Bacillaceae</taxon>
        <taxon>Halalkalibacter</taxon>
    </lineage>
</organism>
<name>A0A9X2DN24_9BACI</name>
<comment type="caution">
    <text evidence="2">The sequence shown here is derived from an EMBL/GenBank/DDBJ whole genome shotgun (WGS) entry which is preliminary data.</text>
</comment>
<dbReference type="SUPFAM" id="SSF55594">
    <property type="entry name" value="HPr-like"/>
    <property type="match status" value="1"/>
</dbReference>
<accession>A0A9X2DN24</accession>
<evidence type="ECO:0000313" key="2">
    <source>
        <dbReference type="EMBL" id="MCM3713020.1"/>
    </source>
</evidence>
<dbReference type="InterPro" id="IPR000032">
    <property type="entry name" value="HPr-like"/>
</dbReference>
<evidence type="ECO:0000313" key="3">
    <source>
        <dbReference type="Proteomes" id="UP001139179"/>
    </source>
</evidence>
<keyword evidence="3" id="KW-1185">Reference proteome</keyword>
<gene>
    <name evidence="2" type="ORF">M3202_02920</name>
</gene>